<feature type="domain" description="TGF-beta propeptide" evidence="2">
    <location>
        <begin position="46"/>
        <end position="199"/>
    </location>
</feature>
<evidence type="ECO:0000313" key="3">
    <source>
        <dbReference type="EMBL" id="AEI25996.1"/>
    </source>
</evidence>
<feature type="non-terminal residue" evidence="3">
    <location>
        <position position="206"/>
    </location>
</feature>
<dbReference type="EMBL" id="JN006978">
    <property type="protein sequence ID" value="AEI25996.1"/>
    <property type="molecule type" value="mRNA"/>
</dbReference>
<dbReference type="AlphaFoldDB" id="F8V241"/>
<feature type="non-terminal residue" evidence="3">
    <location>
        <position position="1"/>
    </location>
</feature>
<protein>
    <submittedName>
        <fullName evidence="3">Putative screw protein</fullName>
    </submittedName>
</protein>
<evidence type="ECO:0000259" key="2">
    <source>
        <dbReference type="Pfam" id="PF00688"/>
    </source>
</evidence>
<organism evidence="3">
    <name type="scientific">Episyrphus balteatus</name>
    <name type="common">Marmalade hoverfly</name>
    <name type="synonym">Syrphus balteaus</name>
    <dbReference type="NCBI Taxonomy" id="286459"/>
    <lineage>
        <taxon>Eukaryota</taxon>
        <taxon>Metazoa</taxon>
        <taxon>Ecdysozoa</taxon>
        <taxon>Arthropoda</taxon>
        <taxon>Hexapoda</taxon>
        <taxon>Insecta</taxon>
        <taxon>Pterygota</taxon>
        <taxon>Neoptera</taxon>
        <taxon>Endopterygota</taxon>
        <taxon>Diptera</taxon>
        <taxon>Brachycera</taxon>
        <taxon>Muscomorpha</taxon>
        <taxon>Syrphoidea</taxon>
        <taxon>Syrphidae</taxon>
        <taxon>Syrphinae</taxon>
        <taxon>Syrphini</taxon>
        <taxon>Episyrphus</taxon>
    </lineage>
</organism>
<reference evidence="3" key="1">
    <citation type="journal article" date="2011" name="BMC Genomics">
        <title>BMP Signaling Components in Embryonic Transcriptomes of the Hover Fly Episyrphus balteatus (Syrphidae).</title>
        <authorList>
            <person name="Lemke S."/>
            <person name="Antonopoulos D.A."/>
            <person name="Meyer F."/>
            <person name="Domanus M.H."/>
            <person name="Schmidt-Ott U."/>
        </authorList>
    </citation>
    <scope>NUCLEOTIDE SEQUENCE</scope>
</reference>
<dbReference type="Gene3D" id="2.60.120.970">
    <property type="match status" value="1"/>
</dbReference>
<keyword evidence="1" id="KW-0812">Transmembrane</keyword>
<keyword evidence="1" id="KW-0472">Membrane</keyword>
<proteinExistence type="evidence at transcript level"/>
<accession>F8V241</accession>
<feature type="transmembrane region" description="Helical" evidence="1">
    <location>
        <begin position="12"/>
        <end position="37"/>
    </location>
</feature>
<evidence type="ECO:0000256" key="1">
    <source>
        <dbReference type="SAM" id="Phobius"/>
    </source>
</evidence>
<dbReference type="InterPro" id="IPR001111">
    <property type="entry name" value="TGF-b_propeptide"/>
</dbReference>
<dbReference type="Pfam" id="PF00688">
    <property type="entry name" value="TGFb_propeptide"/>
    <property type="match status" value="1"/>
</dbReference>
<gene>
    <name evidence="3" type="primary">scw</name>
</gene>
<sequence>YNLYTLFHSVNIIKMIFKVFIFLILCGVTTALTNILADSPYFLDERLQQSVVMKSLDSSENEFQFEMADLLGLNERPRSIKKPLSLKKSASKFLLELYNSITEEENPHTYSHHNRVARSTFVNKEDRSVIENCNNIITVSSKKSRTNRKQNKSLMTVIFNTNNVPEDLQLVRAELRIFQNSNLARKFEYERNVTVSVFHRLFNRKL</sequence>
<keyword evidence="1" id="KW-1133">Transmembrane helix</keyword>
<name>F8V241_EPIBA</name>